<reference evidence="1" key="2">
    <citation type="submission" date="2020-11" db="EMBL/GenBank/DDBJ databases">
        <authorList>
            <consortium name="NCBI Pathogen Detection Project"/>
        </authorList>
    </citation>
    <scope>NUCLEOTIDE SEQUENCE</scope>
    <source>
        <strain evidence="1">R404</strain>
    </source>
</reference>
<dbReference type="Gene3D" id="6.20.70.20">
    <property type="match status" value="1"/>
</dbReference>
<comment type="caution">
    <text evidence="1">The sequence shown here is derived from an EMBL/GenBank/DDBJ whole genome shotgun (WGS) entry which is preliminary data.</text>
</comment>
<proteinExistence type="predicted"/>
<name>A0AAN5RH61_KLEOX</name>
<accession>A0AAN5RH61</accession>
<organism evidence="1 2">
    <name type="scientific">Klebsiella oxytoca</name>
    <dbReference type="NCBI Taxonomy" id="571"/>
    <lineage>
        <taxon>Bacteria</taxon>
        <taxon>Pseudomonadati</taxon>
        <taxon>Pseudomonadota</taxon>
        <taxon>Gammaproteobacteria</taxon>
        <taxon>Enterobacterales</taxon>
        <taxon>Enterobacteriaceae</taxon>
        <taxon>Klebsiella/Raoultella group</taxon>
        <taxon>Klebsiella</taxon>
    </lineage>
</organism>
<gene>
    <name evidence="1" type="ORF">I8Y21_006275</name>
</gene>
<dbReference type="Proteomes" id="UP000856143">
    <property type="component" value="Unassembled WGS sequence"/>
</dbReference>
<evidence type="ECO:0008006" key="3">
    <source>
        <dbReference type="Google" id="ProtNLM"/>
    </source>
</evidence>
<dbReference type="AlphaFoldDB" id="A0AAN5RH61"/>
<dbReference type="EMBL" id="DACSEO010000199">
    <property type="protein sequence ID" value="HAT1685412.1"/>
    <property type="molecule type" value="Genomic_DNA"/>
</dbReference>
<reference evidence="1" key="1">
    <citation type="journal article" date="2018" name="Genome Biol.">
        <title>SKESA: strategic k-mer extension for scrupulous assemblies.</title>
        <authorList>
            <person name="Souvorov A."/>
            <person name="Agarwala R."/>
            <person name="Lipman D.J."/>
        </authorList>
    </citation>
    <scope>NUCLEOTIDE SEQUENCE</scope>
    <source>
        <strain evidence="1">R404</strain>
    </source>
</reference>
<evidence type="ECO:0000313" key="2">
    <source>
        <dbReference type="Proteomes" id="UP000856143"/>
    </source>
</evidence>
<protein>
    <recommendedName>
        <fullName evidence="3">Phage tail protein</fullName>
    </recommendedName>
</protein>
<evidence type="ECO:0000313" key="1">
    <source>
        <dbReference type="EMBL" id="HAT1685412.1"/>
    </source>
</evidence>
<sequence length="138" mass="15317">RIDIYANNFQIGYLDSNGFHMTTDIATTGAVHAGNARMAGDGNIWGTRWNAQGQWLWDAIVTQLNTRATTDYVNQTFVRDMRLGSPGTIILRKPNWNVVPGGCAFTGWFLEGDEPVNDTIQYKPIQVLVNGAWRTIAG</sequence>
<feature type="non-terminal residue" evidence="1">
    <location>
        <position position="1"/>
    </location>
</feature>